<protein>
    <submittedName>
        <fullName evidence="1">Neurexin-4</fullName>
    </submittedName>
</protein>
<gene>
    <name evidence="1" type="ORF">P5673_024118</name>
</gene>
<accession>A0AAD9Q4W5</accession>
<evidence type="ECO:0000313" key="2">
    <source>
        <dbReference type="Proteomes" id="UP001249851"/>
    </source>
</evidence>
<organism evidence="1 2">
    <name type="scientific">Acropora cervicornis</name>
    <name type="common">Staghorn coral</name>
    <dbReference type="NCBI Taxonomy" id="6130"/>
    <lineage>
        <taxon>Eukaryota</taxon>
        <taxon>Metazoa</taxon>
        <taxon>Cnidaria</taxon>
        <taxon>Anthozoa</taxon>
        <taxon>Hexacorallia</taxon>
        <taxon>Scleractinia</taxon>
        <taxon>Astrocoeniina</taxon>
        <taxon>Acroporidae</taxon>
        <taxon>Acropora</taxon>
    </lineage>
</organism>
<proteinExistence type="predicted"/>
<dbReference type="Gene3D" id="2.60.120.1000">
    <property type="match status" value="1"/>
</dbReference>
<evidence type="ECO:0000313" key="1">
    <source>
        <dbReference type="EMBL" id="KAK2554410.1"/>
    </source>
</evidence>
<dbReference type="EMBL" id="JARQWQ010000070">
    <property type="protein sequence ID" value="KAK2554410.1"/>
    <property type="molecule type" value="Genomic_DNA"/>
</dbReference>
<reference evidence="1" key="1">
    <citation type="journal article" date="2023" name="G3 (Bethesda)">
        <title>Whole genome assembly and annotation of the endangered Caribbean coral Acropora cervicornis.</title>
        <authorList>
            <person name="Selwyn J.D."/>
            <person name="Vollmer S.V."/>
        </authorList>
    </citation>
    <scope>NUCLEOTIDE SEQUENCE</scope>
    <source>
        <strain evidence="1">K2</strain>
    </source>
</reference>
<dbReference type="AlphaFoldDB" id="A0AAD9Q4W5"/>
<comment type="caution">
    <text evidence="1">The sequence shown here is derived from an EMBL/GenBank/DDBJ whole genome shotgun (WGS) entry which is preliminary data.</text>
</comment>
<reference evidence="1" key="2">
    <citation type="journal article" date="2023" name="Science">
        <title>Genomic signatures of disease resistance in endangered staghorn corals.</title>
        <authorList>
            <person name="Vollmer S.V."/>
            <person name="Selwyn J.D."/>
            <person name="Despard B.A."/>
            <person name="Roesel C.L."/>
        </authorList>
    </citation>
    <scope>NUCLEOTIDE SEQUENCE</scope>
    <source>
        <strain evidence="1">K2</strain>
    </source>
</reference>
<name>A0AAD9Q4W5_ACRCE</name>
<sequence>MAVMTYWGGARPGNKNCSYGRNNSCVGGPLQLCNCDQNDAEWREDSGLLTDKSTLPVKKLKFGDVGKYFDGTDEKGYHTLGKFKCYGPAKLT</sequence>
<keyword evidence="2" id="KW-1185">Reference proteome</keyword>
<dbReference type="Proteomes" id="UP001249851">
    <property type="component" value="Unassembled WGS sequence"/>
</dbReference>